<evidence type="ECO:0000256" key="7">
    <source>
        <dbReference type="SAM" id="SignalP"/>
    </source>
</evidence>
<dbReference type="PROSITE" id="PS51257">
    <property type="entry name" value="PROKAR_LIPOPROTEIN"/>
    <property type="match status" value="1"/>
</dbReference>
<evidence type="ECO:0000256" key="3">
    <source>
        <dbReference type="ARBA" id="ARBA00022729"/>
    </source>
</evidence>
<protein>
    <recommendedName>
        <fullName evidence="10">Lipoprotein</fullName>
    </recommendedName>
</protein>
<keyword evidence="9" id="KW-1185">Reference proteome</keyword>
<evidence type="ECO:0000313" key="9">
    <source>
        <dbReference type="Proteomes" id="UP000294723"/>
    </source>
</evidence>
<name>A0A4R5BI92_9PSEU</name>
<organism evidence="8 9">
    <name type="scientific">Saccharopolyspora karakumensis</name>
    <dbReference type="NCBI Taxonomy" id="2530386"/>
    <lineage>
        <taxon>Bacteria</taxon>
        <taxon>Bacillati</taxon>
        <taxon>Actinomycetota</taxon>
        <taxon>Actinomycetes</taxon>
        <taxon>Pseudonocardiales</taxon>
        <taxon>Pseudonocardiaceae</taxon>
        <taxon>Saccharopolyspora</taxon>
    </lineage>
</organism>
<feature type="chain" id="PRO_5020860187" description="Lipoprotein" evidence="7">
    <location>
        <begin position="33"/>
        <end position="185"/>
    </location>
</feature>
<evidence type="ECO:0000256" key="4">
    <source>
        <dbReference type="ARBA" id="ARBA00023136"/>
    </source>
</evidence>
<dbReference type="Pfam" id="PF16708">
    <property type="entry name" value="LppA"/>
    <property type="match status" value="1"/>
</dbReference>
<evidence type="ECO:0000256" key="2">
    <source>
        <dbReference type="ARBA" id="ARBA00022475"/>
    </source>
</evidence>
<evidence type="ECO:0000256" key="1">
    <source>
        <dbReference type="ARBA" id="ARBA00004193"/>
    </source>
</evidence>
<reference evidence="8 9" key="1">
    <citation type="submission" date="2019-03" db="EMBL/GenBank/DDBJ databases">
        <title>Draft genome sequences of novel Actinobacteria.</title>
        <authorList>
            <person name="Sahin N."/>
            <person name="Ay H."/>
            <person name="Saygin H."/>
        </authorList>
    </citation>
    <scope>NUCLEOTIDE SEQUENCE [LARGE SCALE GENOMIC DNA]</scope>
    <source>
        <strain evidence="8 9">5K548</strain>
    </source>
</reference>
<evidence type="ECO:0008006" key="10">
    <source>
        <dbReference type="Google" id="ProtNLM"/>
    </source>
</evidence>
<dbReference type="GO" id="GO:0005886">
    <property type="term" value="C:plasma membrane"/>
    <property type="evidence" value="ECO:0007669"/>
    <property type="project" value="UniProtKB-SubCell"/>
</dbReference>
<dbReference type="Proteomes" id="UP000294723">
    <property type="component" value="Unassembled WGS sequence"/>
</dbReference>
<keyword evidence="4" id="KW-0472">Membrane</keyword>
<evidence type="ECO:0000256" key="5">
    <source>
        <dbReference type="ARBA" id="ARBA00023139"/>
    </source>
</evidence>
<dbReference type="InterPro" id="IPR032018">
    <property type="entry name" value="LppA/LppB/LprP"/>
</dbReference>
<evidence type="ECO:0000313" key="8">
    <source>
        <dbReference type="EMBL" id="TDD86261.1"/>
    </source>
</evidence>
<accession>A0A4R5BI92</accession>
<keyword evidence="2" id="KW-1003">Cell membrane</keyword>
<feature type="signal peptide" evidence="7">
    <location>
        <begin position="1"/>
        <end position="32"/>
    </location>
</feature>
<comment type="subcellular location">
    <subcellularLocation>
        <location evidence="1">Cell membrane</location>
        <topology evidence="1">Lipid-anchor</topology>
    </subcellularLocation>
</comment>
<dbReference type="EMBL" id="SMLA01000030">
    <property type="protein sequence ID" value="TDD86261.1"/>
    <property type="molecule type" value="Genomic_DNA"/>
</dbReference>
<comment type="caution">
    <text evidence="8">The sequence shown here is derived from an EMBL/GenBank/DDBJ whole genome shotgun (WGS) entry which is preliminary data.</text>
</comment>
<evidence type="ECO:0000256" key="6">
    <source>
        <dbReference type="ARBA" id="ARBA00023288"/>
    </source>
</evidence>
<dbReference type="Gene3D" id="3.30.2030.20">
    <property type="match status" value="1"/>
</dbReference>
<keyword evidence="6" id="KW-0449">Lipoprotein</keyword>
<gene>
    <name evidence="8" type="ORF">E1202_19110</name>
</gene>
<proteinExistence type="predicted"/>
<dbReference type="AlphaFoldDB" id="A0A4R5BI92"/>
<keyword evidence="5" id="KW-0564">Palmitate</keyword>
<sequence>MDHRQGQGRLLMKRLVLLLLCALLTTGCVDNAGDPFDDKDEMDVETLQQRPPMEEVTARYSEMQSKLRDRLSTELGFATDWVDQGDFLRSGCKGTDLPATAEQHTLNRWSYQGQISDDRWARAQQIVAEVAGAYGFGAVEVVLERPGNHSIVLTDSFGAELSFASKVHTVLSVRTGCHLLQSAKG</sequence>
<keyword evidence="3 7" id="KW-0732">Signal</keyword>